<dbReference type="Gene3D" id="2.60.120.310">
    <property type="entry name" value="Copper type II, ascorbate-dependent monooxygenase, N-terminal domain"/>
    <property type="match status" value="1"/>
</dbReference>
<name>A0A938BMK5_9BACT</name>
<dbReference type="PANTHER" id="PTHR44366:SF1">
    <property type="entry name" value="UDP-N-ACETYLGLUCOSAMINE--PEPTIDE N-ACETYLGLUCOSAMINYLTRANSFERASE 110 KDA SUBUNIT"/>
    <property type="match status" value="1"/>
</dbReference>
<dbReference type="InterPro" id="IPR037919">
    <property type="entry name" value="OGT"/>
</dbReference>
<dbReference type="InterPro" id="IPR014784">
    <property type="entry name" value="Cu2_ascorb_mOase-like_C"/>
</dbReference>
<dbReference type="SUPFAM" id="SSF48452">
    <property type="entry name" value="TPR-like"/>
    <property type="match status" value="1"/>
</dbReference>
<evidence type="ECO:0000256" key="2">
    <source>
        <dbReference type="PROSITE-ProRule" id="PRU00339"/>
    </source>
</evidence>
<feature type="repeat" description="TPR" evidence="2">
    <location>
        <begin position="412"/>
        <end position="445"/>
    </location>
</feature>
<dbReference type="PANTHER" id="PTHR44366">
    <property type="entry name" value="UDP-N-ACETYLGLUCOSAMINE--PEPTIDE N-ACETYLGLUCOSAMINYLTRANSFERASE 110 KDA SUBUNIT"/>
    <property type="match status" value="1"/>
</dbReference>
<dbReference type="EMBL" id="VGJX01000117">
    <property type="protein sequence ID" value="MBM3274085.1"/>
    <property type="molecule type" value="Genomic_DNA"/>
</dbReference>
<dbReference type="PROSITE" id="PS50005">
    <property type="entry name" value="TPR"/>
    <property type="match status" value="5"/>
</dbReference>
<evidence type="ECO:0000313" key="4">
    <source>
        <dbReference type="Proteomes" id="UP000703893"/>
    </source>
</evidence>
<dbReference type="GO" id="GO:0097363">
    <property type="term" value="F:protein O-acetylglucosaminyltransferase activity"/>
    <property type="evidence" value="ECO:0007669"/>
    <property type="project" value="TreeGrafter"/>
</dbReference>
<evidence type="ECO:0000256" key="1">
    <source>
        <dbReference type="ARBA" id="ARBA00023157"/>
    </source>
</evidence>
<proteinExistence type="predicted"/>
<dbReference type="InterPro" id="IPR019734">
    <property type="entry name" value="TPR_rpt"/>
</dbReference>
<reference evidence="3 4" key="1">
    <citation type="submission" date="2019-03" db="EMBL/GenBank/DDBJ databases">
        <title>Lake Tanganyika Metagenome-Assembled Genomes (MAGs).</title>
        <authorList>
            <person name="Tran P."/>
        </authorList>
    </citation>
    <scope>NUCLEOTIDE SEQUENCE [LARGE SCALE GENOMIC DNA]</scope>
    <source>
        <strain evidence="3">K_DeepCast_65m_m2_236</strain>
    </source>
</reference>
<dbReference type="InterPro" id="IPR011990">
    <property type="entry name" value="TPR-like_helical_dom_sf"/>
</dbReference>
<dbReference type="Pfam" id="PF13176">
    <property type="entry name" value="TPR_7"/>
    <property type="match status" value="1"/>
</dbReference>
<feature type="repeat" description="TPR" evidence="2">
    <location>
        <begin position="344"/>
        <end position="377"/>
    </location>
</feature>
<dbReference type="GO" id="GO:0016715">
    <property type="term" value="F:oxidoreductase activity, acting on paired donors, with incorporation or reduction of molecular oxygen, reduced ascorbate as one donor, and incorporation of one atom of oxygen"/>
    <property type="evidence" value="ECO:0007669"/>
    <property type="project" value="InterPro"/>
</dbReference>
<dbReference type="AlphaFoldDB" id="A0A938BMK5"/>
<feature type="repeat" description="TPR" evidence="2">
    <location>
        <begin position="446"/>
        <end position="479"/>
    </location>
</feature>
<keyword evidence="2" id="KW-0802">TPR repeat</keyword>
<feature type="repeat" description="TPR" evidence="2">
    <location>
        <begin position="378"/>
        <end position="411"/>
    </location>
</feature>
<feature type="repeat" description="TPR" evidence="2">
    <location>
        <begin position="310"/>
        <end position="343"/>
    </location>
</feature>
<dbReference type="Gene3D" id="1.25.40.10">
    <property type="entry name" value="Tetratricopeptide repeat domain"/>
    <property type="match status" value="3"/>
</dbReference>
<dbReference type="Gene3D" id="2.60.120.230">
    <property type="match status" value="1"/>
</dbReference>
<dbReference type="Proteomes" id="UP000703893">
    <property type="component" value="Unassembled WGS sequence"/>
</dbReference>
<protein>
    <submittedName>
        <fullName evidence="3">Tetratricopeptide repeat protein</fullName>
    </submittedName>
</protein>
<dbReference type="SUPFAM" id="SSF49742">
    <property type="entry name" value="PHM/PNGase F"/>
    <property type="match status" value="2"/>
</dbReference>
<dbReference type="InterPro" id="IPR008977">
    <property type="entry name" value="PHM/PNGase_F_dom_sf"/>
</dbReference>
<dbReference type="PROSITE" id="PS50293">
    <property type="entry name" value="TPR_REGION"/>
    <property type="match status" value="1"/>
</dbReference>
<accession>A0A938BMK5</accession>
<sequence>MEMPSPYSLEPVGGDVLRNFVVPIPTTKRRYVKGVEFRPGNPTVVHHAAIRLDQTGASKRFDEGDPQPGYEGVTPPSARYPAGHFLGWTPGQVRPLAPDGVSWPLEPGSDLVLQLHLRPAANTETVRASVGFYFTDTPPARRPAMIRLGRQDIDIPPGRREHVISDDYVLPVSVEVQELQPHAHFRARQIQAAARLPDGTTQPLIYIRDWDFHWQEVYRLRQPLRLPRGTVLTMRYVYDNSAQNRRSPIRPPGRVRWGQNSTDEMGDLWLQVFASTPEDLRLLERHVQQKMVREDAIGYEQLLEGDPENPRLHESLAACYLQLGEGHRAIHHLEASLRLEPQSPIGHYNLASAHAALGRIDEAVVHFEDAIRLNPDLALAHNSLGVALQMRGKPDAALPHYREALRLDAEYALAYNNLGTALKALGRLDEARAHFTRAAAIKPDDPLPYLNLGEVCVAQGHIEEAVESFQQALAKEADWMPALMNLGWILATHVEDAVRVPHEAVRLAERAVALTDRRDSRALDLLAAAYAAASDYERAIGTAEAALRAVKDPAGPEAAALASRLRLYQQHRSYRHDFRGFTLPF</sequence>
<keyword evidence="1" id="KW-1015">Disulfide bond</keyword>
<evidence type="ECO:0000313" key="3">
    <source>
        <dbReference type="EMBL" id="MBM3274085.1"/>
    </source>
</evidence>
<gene>
    <name evidence="3" type="ORF">FJZ00_02950</name>
</gene>
<dbReference type="Pfam" id="PF13424">
    <property type="entry name" value="TPR_12"/>
    <property type="match status" value="2"/>
</dbReference>
<dbReference type="GO" id="GO:0006493">
    <property type="term" value="P:protein O-linked glycosylation"/>
    <property type="evidence" value="ECO:0007669"/>
    <property type="project" value="InterPro"/>
</dbReference>
<dbReference type="GO" id="GO:0005507">
    <property type="term" value="F:copper ion binding"/>
    <property type="evidence" value="ECO:0007669"/>
    <property type="project" value="InterPro"/>
</dbReference>
<dbReference type="InterPro" id="IPR036939">
    <property type="entry name" value="Cu2_ascorb_mOase_N_sf"/>
</dbReference>
<dbReference type="SMART" id="SM00028">
    <property type="entry name" value="TPR"/>
    <property type="match status" value="6"/>
</dbReference>
<comment type="caution">
    <text evidence="3">The sequence shown here is derived from an EMBL/GenBank/DDBJ whole genome shotgun (WGS) entry which is preliminary data.</text>
</comment>
<organism evidence="3 4">
    <name type="scientific">Candidatus Tanganyikabacteria bacterium</name>
    <dbReference type="NCBI Taxonomy" id="2961651"/>
    <lineage>
        <taxon>Bacteria</taxon>
        <taxon>Bacillati</taxon>
        <taxon>Candidatus Sericytochromatia</taxon>
        <taxon>Candidatus Tanganyikabacteria</taxon>
    </lineage>
</organism>